<gene>
    <name evidence="8" type="ORF">CK820_G0031009</name>
</gene>
<sequence>MAFEELLSQVGGLRRFQILHLVFILPSLMLLIPHILLENFAAAIPGHRCWVHMVDNNTGSGNETGILSEDALLRISIPLDSNLRPEKCRRFVHPQWQLLHLNGTIHSTSEADTEPCVDGWVYDQSYFPSTIVTKWDLVCDYQSLKSVVQFLLLTGMLVGGIIGGHVSDRFGRRFILRWCLLQLAITDTCAAFAPTFPVYCVLRFLAGFSSMIIISNNSLLITEWIRPNSKALVVILSSGALSIGQIILGGLAYVFRDWQTLHVVASVPFFVFFLLSRWLVESARWLIITNKLDEGLKALRKVARTNGIKNAEETLNIEVVRSTMQEELDAAQTKTTVCDLFRNPSMRKRICILVFLRFANTIPFYGTMVNLQHVGSNIFLLQVLYGAVALIVRCLALLTLNHMGRRISQILFMFLVGLSILANTFVPKEMQTLRVALACLGIGCSAATFSSVAVHFIELIPTVLRARASGIDLTASRIGAALAPLLMTLTVFFTTLPWIIYGIFPIIGGLIVFLLPETKNLPLPDTIKDVENQKKISRKRHKNDCYTKVTKF</sequence>
<feature type="transmembrane region" description="Helical" evidence="6">
    <location>
        <begin position="378"/>
        <end position="398"/>
    </location>
</feature>
<comment type="caution">
    <text evidence="8">The sequence shown here is derived from an EMBL/GenBank/DDBJ whole genome shotgun (WGS) entry which is preliminary data.</text>
</comment>
<dbReference type="KEGG" id="ptr:451275"/>
<dbReference type="PANTHER" id="PTHR24064">
    <property type="entry name" value="SOLUTE CARRIER FAMILY 22 MEMBER"/>
    <property type="match status" value="1"/>
</dbReference>
<dbReference type="STRING" id="9598.ENSPTRP00000093492"/>
<dbReference type="EMBL" id="NBAG03000297">
    <property type="protein sequence ID" value="PNI45476.1"/>
    <property type="molecule type" value="Genomic_DNA"/>
</dbReference>
<feature type="transmembrane region" description="Helical" evidence="6">
    <location>
        <begin position="469"/>
        <end position="492"/>
    </location>
</feature>
<dbReference type="Pfam" id="PF00083">
    <property type="entry name" value="Sugar_tr"/>
    <property type="match status" value="1"/>
</dbReference>
<feature type="transmembrane region" description="Helical" evidence="6">
    <location>
        <begin position="350"/>
        <end position="366"/>
    </location>
</feature>
<feature type="transmembrane region" description="Helical" evidence="6">
    <location>
        <begin position="18"/>
        <end position="37"/>
    </location>
</feature>
<dbReference type="GO" id="GO:0022857">
    <property type="term" value="F:transmembrane transporter activity"/>
    <property type="evidence" value="ECO:0007669"/>
    <property type="project" value="InterPro"/>
</dbReference>
<comment type="subcellular location">
    <subcellularLocation>
        <location evidence="1">Membrane</location>
        <topology evidence="1">Multi-pass membrane protein</topology>
    </subcellularLocation>
</comment>
<evidence type="ECO:0000256" key="6">
    <source>
        <dbReference type="SAM" id="Phobius"/>
    </source>
</evidence>
<dbReference type="InterPro" id="IPR005828">
    <property type="entry name" value="MFS_sugar_transport-like"/>
</dbReference>
<dbReference type="AlphaFoldDB" id="A0A2J8LDY1"/>
<dbReference type="Proteomes" id="UP000236370">
    <property type="component" value="Unassembled WGS sequence"/>
</dbReference>
<dbReference type="InterPro" id="IPR036259">
    <property type="entry name" value="MFS_trans_sf"/>
</dbReference>
<dbReference type="Gene3D" id="1.20.1250.20">
    <property type="entry name" value="MFS general substrate transporter like domains"/>
    <property type="match status" value="1"/>
</dbReference>
<name>A0A2J8LDY1_PANTR</name>
<evidence type="ECO:0000256" key="3">
    <source>
        <dbReference type="ARBA" id="ARBA00022692"/>
    </source>
</evidence>
<feature type="domain" description="Major facilitator superfamily (MFS) profile" evidence="7">
    <location>
        <begin position="104"/>
        <end position="520"/>
    </location>
</feature>
<feature type="transmembrane region" description="Helical" evidence="6">
    <location>
        <begin position="202"/>
        <end position="220"/>
    </location>
</feature>
<evidence type="ECO:0000259" key="7">
    <source>
        <dbReference type="PROSITE" id="PS50850"/>
    </source>
</evidence>
<protein>
    <submittedName>
        <fullName evidence="8">SLC22A10 isoform 4</fullName>
    </submittedName>
</protein>
<dbReference type="GO" id="GO:0016020">
    <property type="term" value="C:membrane"/>
    <property type="evidence" value="ECO:0007669"/>
    <property type="project" value="UniProtKB-SubCell"/>
</dbReference>
<comment type="similarity">
    <text evidence="2">Belongs to the major facilitator (TC 2.A.1) superfamily. Organic cation transporter (TC 2.A.1.19) family.</text>
</comment>
<evidence type="ECO:0000256" key="4">
    <source>
        <dbReference type="ARBA" id="ARBA00022989"/>
    </source>
</evidence>
<feature type="transmembrane region" description="Helical" evidence="6">
    <location>
        <begin position="178"/>
        <end position="196"/>
    </location>
</feature>
<keyword evidence="5 6" id="KW-0472">Membrane</keyword>
<reference evidence="8 9" key="1">
    <citation type="submission" date="2017-12" db="EMBL/GenBank/DDBJ databases">
        <title>High-resolution comparative analysis of great ape genomes.</title>
        <authorList>
            <person name="Pollen A."/>
            <person name="Hastie A."/>
            <person name="Hormozdiari F."/>
            <person name="Dougherty M."/>
            <person name="Liu R."/>
            <person name="Chaisson M."/>
            <person name="Hoppe E."/>
            <person name="Hill C."/>
            <person name="Pang A."/>
            <person name="Hillier L."/>
            <person name="Baker C."/>
            <person name="Armstrong J."/>
            <person name="Shendure J."/>
            <person name="Paten B."/>
            <person name="Wilson R."/>
            <person name="Chao H."/>
            <person name="Schneider V."/>
            <person name="Ventura M."/>
            <person name="Kronenberg Z."/>
            <person name="Murali S."/>
            <person name="Gordon D."/>
            <person name="Cantsilieris S."/>
            <person name="Munson K."/>
            <person name="Nelson B."/>
            <person name="Raja A."/>
            <person name="Underwood J."/>
            <person name="Diekhans M."/>
            <person name="Fiddes I."/>
            <person name="Haussler D."/>
            <person name="Eichler E."/>
        </authorList>
    </citation>
    <scope>NUCLEOTIDE SEQUENCE [LARGE SCALE GENOMIC DNA]</scope>
    <source>
        <strain evidence="8">Yerkes chimp pedigree #C0471</strain>
    </source>
</reference>
<proteinExistence type="inferred from homology"/>
<feature type="transmembrane region" description="Helical" evidence="6">
    <location>
        <begin position="147"/>
        <end position="166"/>
    </location>
</feature>
<evidence type="ECO:0000256" key="5">
    <source>
        <dbReference type="ARBA" id="ARBA00023136"/>
    </source>
</evidence>
<keyword evidence="3 6" id="KW-0812">Transmembrane</keyword>
<dbReference type="FunFam" id="1.20.1250.20:FF:000023">
    <property type="entry name" value="Solute carrier family 22 member 6"/>
    <property type="match status" value="1"/>
</dbReference>
<feature type="transmembrane region" description="Helical" evidence="6">
    <location>
        <begin position="433"/>
        <end position="457"/>
    </location>
</feature>
<dbReference type="SUPFAM" id="SSF103473">
    <property type="entry name" value="MFS general substrate transporter"/>
    <property type="match status" value="1"/>
</dbReference>
<accession>A0A2J8LDY1</accession>
<evidence type="ECO:0000313" key="8">
    <source>
        <dbReference type="EMBL" id="PNI45476.1"/>
    </source>
</evidence>
<feature type="transmembrane region" description="Helical" evidence="6">
    <location>
        <begin position="232"/>
        <end position="255"/>
    </location>
</feature>
<feature type="transmembrane region" description="Helical" evidence="6">
    <location>
        <begin position="261"/>
        <end position="280"/>
    </location>
</feature>
<evidence type="ECO:0000256" key="2">
    <source>
        <dbReference type="ARBA" id="ARBA00009203"/>
    </source>
</evidence>
<evidence type="ECO:0000256" key="1">
    <source>
        <dbReference type="ARBA" id="ARBA00004141"/>
    </source>
</evidence>
<dbReference type="InterPro" id="IPR020846">
    <property type="entry name" value="MFS_dom"/>
</dbReference>
<dbReference type="CDD" id="cd17374">
    <property type="entry name" value="MFS_OAT"/>
    <property type="match status" value="1"/>
</dbReference>
<dbReference type="OrthoDB" id="2544694at2759"/>
<dbReference type="PROSITE" id="PS50850">
    <property type="entry name" value="MFS"/>
    <property type="match status" value="1"/>
</dbReference>
<keyword evidence="4 6" id="KW-1133">Transmembrane helix</keyword>
<organism evidence="8 9">
    <name type="scientific">Pan troglodytes</name>
    <name type="common">Chimpanzee</name>
    <dbReference type="NCBI Taxonomy" id="9598"/>
    <lineage>
        <taxon>Eukaryota</taxon>
        <taxon>Metazoa</taxon>
        <taxon>Chordata</taxon>
        <taxon>Craniata</taxon>
        <taxon>Vertebrata</taxon>
        <taxon>Euteleostomi</taxon>
        <taxon>Mammalia</taxon>
        <taxon>Eutheria</taxon>
        <taxon>Euarchontoglires</taxon>
        <taxon>Primates</taxon>
        <taxon>Haplorrhini</taxon>
        <taxon>Catarrhini</taxon>
        <taxon>Hominidae</taxon>
        <taxon>Pan</taxon>
    </lineage>
</organism>
<evidence type="ECO:0000313" key="9">
    <source>
        <dbReference type="Proteomes" id="UP000236370"/>
    </source>
</evidence>
<feature type="transmembrane region" description="Helical" evidence="6">
    <location>
        <begin position="410"/>
        <end position="427"/>
    </location>
</feature>